<organism evidence="2 3">
    <name type="scientific">Elysia crispata</name>
    <name type="common">lettuce slug</name>
    <dbReference type="NCBI Taxonomy" id="231223"/>
    <lineage>
        <taxon>Eukaryota</taxon>
        <taxon>Metazoa</taxon>
        <taxon>Spiralia</taxon>
        <taxon>Lophotrochozoa</taxon>
        <taxon>Mollusca</taxon>
        <taxon>Gastropoda</taxon>
        <taxon>Heterobranchia</taxon>
        <taxon>Euthyneura</taxon>
        <taxon>Panpulmonata</taxon>
        <taxon>Sacoglossa</taxon>
        <taxon>Placobranchoidea</taxon>
        <taxon>Plakobranchidae</taxon>
        <taxon>Elysia</taxon>
    </lineage>
</organism>
<feature type="region of interest" description="Disordered" evidence="1">
    <location>
        <begin position="1"/>
        <end position="31"/>
    </location>
</feature>
<feature type="region of interest" description="Disordered" evidence="1">
    <location>
        <begin position="147"/>
        <end position="200"/>
    </location>
</feature>
<gene>
    <name evidence="2" type="ORF">RRG08_057360</name>
</gene>
<evidence type="ECO:0000313" key="3">
    <source>
        <dbReference type="Proteomes" id="UP001283361"/>
    </source>
</evidence>
<feature type="compositionally biased region" description="Low complexity" evidence="1">
    <location>
        <begin position="1"/>
        <end position="19"/>
    </location>
</feature>
<sequence length="238" mass="25060">MGVGDRPAGALRPPLAGAAPHGGVGDRPSRGRPLAYKWALETARRGAINGRPLTGGVGDRPSRGRPLAYKWALETAPRRGVGDRPSQGRWRPPLAGAFLGPCAGRPHGGVGDRPCGGVGDRPSQTFVKVGPLGRGGSRCLALQNTAGIPRAEQGDANPSERGQPLRSHPPRRGQNRGIGKAKPPDETETFVKVGPPGRGKQVFGFAKHRSHPPANGYPERSLKEARSASFAFLCQNPR</sequence>
<proteinExistence type="predicted"/>
<evidence type="ECO:0000313" key="2">
    <source>
        <dbReference type="EMBL" id="KAK3747816.1"/>
    </source>
</evidence>
<dbReference type="AlphaFoldDB" id="A0AAE0YJ50"/>
<dbReference type="Proteomes" id="UP001283361">
    <property type="component" value="Unassembled WGS sequence"/>
</dbReference>
<keyword evidence="3" id="KW-1185">Reference proteome</keyword>
<protein>
    <submittedName>
        <fullName evidence="2">Uncharacterized protein</fullName>
    </submittedName>
</protein>
<evidence type="ECO:0000256" key="1">
    <source>
        <dbReference type="SAM" id="MobiDB-lite"/>
    </source>
</evidence>
<name>A0AAE0YJ50_9GAST</name>
<accession>A0AAE0YJ50</accession>
<reference evidence="2" key="1">
    <citation type="journal article" date="2023" name="G3 (Bethesda)">
        <title>A reference genome for the long-term kleptoplast-retaining sea slug Elysia crispata morphotype clarki.</title>
        <authorList>
            <person name="Eastman K.E."/>
            <person name="Pendleton A.L."/>
            <person name="Shaikh M.A."/>
            <person name="Suttiyut T."/>
            <person name="Ogas R."/>
            <person name="Tomko P."/>
            <person name="Gavelis G."/>
            <person name="Widhalm J.R."/>
            <person name="Wisecaver J.H."/>
        </authorList>
    </citation>
    <scope>NUCLEOTIDE SEQUENCE</scope>
    <source>
        <strain evidence="2">ECLA1</strain>
    </source>
</reference>
<comment type="caution">
    <text evidence="2">The sequence shown here is derived from an EMBL/GenBank/DDBJ whole genome shotgun (WGS) entry which is preliminary data.</text>
</comment>
<dbReference type="EMBL" id="JAWDGP010006072">
    <property type="protein sequence ID" value="KAK3747816.1"/>
    <property type="molecule type" value="Genomic_DNA"/>
</dbReference>